<dbReference type="AlphaFoldDB" id="A0A3A1YBA4"/>
<organism evidence="1 2">
    <name type="scientific">Psittacicella hinzii</name>
    <dbReference type="NCBI Taxonomy" id="2028575"/>
    <lineage>
        <taxon>Bacteria</taxon>
        <taxon>Pseudomonadati</taxon>
        <taxon>Pseudomonadota</taxon>
        <taxon>Gammaproteobacteria</taxon>
        <taxon>Pasteurellales</taxon>
        <taxon>Psittacicellaceae</taxon>
        <taxon>Psittacicella</taxon>
    </lineage>
</organism>
<protein>
    <submittedName>
        <fullName evidence="1">Uncharacterized protein</fullName>
    </submittedName>
</protein>
<dbReference type="EMBL" id="NRHC01000002">
    <property type="protein sequence ID" value="RIY34509.1"/>
    <property type="molecule type" value="Genomic_DNA"/>
</dbReference>
<name>A0A3A1YBA4_9GAMM</name>
<dbReference type="Proteomes" id="UP000265691">
    <property type="component" value="Unassembled WGS sequence"/>
</dbReference>
<proteinExistence type="predicted"/>
<keyword evidence="2" id="KW-1185">Reference proteome</keyword>
<gene>
    <name evidence="1" type="ORF">CKF54_00495</name>
</gene>
<evidence type="ECO:0000313" key="1">
    <source>
        <dbReference type="EMBL" id="RIY34509.1"/>
    </source>
</evidence>
<sequence length="127" mass="14855">MVDLYDLAEDLEVWPWPLPANTRRSYDNMVKKTELDNGYTETIAQDRLGARVTLSLSYENRPEVIQKMEDFLMKHYNADCKSFKVKDRINGRLCKYIVKIFTPPTMTQKNALESSISFKLEEVRSLV</sequence>
<accession>A0A3A1YBA4</accession>
<comment type="caution">
    <text evidence="1">The sequence shown here is derived from an EMBL/GenBank/DDBJ whole genome shotgun (WGS) entry which is preliminary data.</text>
</comment>
<evidence type="ECO:0000313" key="2">
    <source>
        <dbReference type="Proteomes" id="UP000265691"/>
    </source>
</evidence>
<reference evidence="1 2" key="1">
    <citation type="submission" date="2017-08" db="EMBL/GenBank/DDBJ databases">
        <title>Reclassification of Bisgaard taxon 37 and 44.</title>
        <authorList>
            <person name="Christensen H."/>
        </authorList>
    </citation>
    <scope>NUCLEOTIDE SEQUENCE [LARGE SCALE GENOMIC DNA]</scope>
    <source>
        <strain evidence="1 2">B96_3</strain>
    </source>
</reference>